<proteinExistence type="predicted"/>
<organism evidence="1 2">
    <name type="scientific">Flavobacterium beibuense F44-8</name>
    <dbReference type="NCBI Taxonomy" id="1406840"/>
    <lineage>
        <taxon>Bacteria</taxon>
        <taxon>Pseudomonadati</taxon>
        <taxon>Bacteroidota</taxon>
        <taxon>Flavobacteriia</taxon>
        <taxon>Flavobacteriales</taxon>
        <taxon>Flavobacteriaceae</taxon>
        <taxon>Flavobacterium</taxon>
    </lineage>
</organism>
<dbReference type="eggNOG" id="ENOG502ZXU5">
    <property type="taxonomic scope" value="Bacteria"/>
</dbReference>
<evidence type="ECO:0000313" key="1">
    <source>
        <dbReference type="EMBL" id="KGO81981.1"/>
    </source>
</evidence>
<dbReference type="RefSeq" id="WP_035132486.1">
    <property type="nucleotide sequence ID" value="NZ_JRLV01000006.1"/>
</dbReference>
<evidence type="ECO:0008006" key="3">
    <source>
        <dbReference type="Google" id="ProtNLM"/>
    </source>
</evidence>
<dbReference type="STRING" id="1406840.Q763_06875"/>
<protein>
    <recommendedName>
        <fullName evidence="3">DUF4595 domain-containing protein</fullName>
    </recommendedName>
</protein>
<keyword evidence="2" id="KW-1185">Reference proteome</keyword>
<evidence type="ECO:0000313" key="2">
    <source>
        <dbReference type="Proteomes" id="UP000030129"/>
    </source>
</evidence>
<dbReference type="Proteomes" id="UP000030129">
    <property type="component" value="Unassembled WGS sequence"/>
</dbReference>
<gene>
    <name evidence="1" type="ORF">Q763_06875</name>
</gene>
<comment type="caution">
    <text evidence="1">The sequence shown here is derived from an EMBL/GenBank/DDBJ whole genome shotgun (WGS) entry which is preliminary data.</text>
</comment>
<dbReference type="Gene3D" id="3.90.930.1">
    <property type="match status" value="1"/>
</dbReference>
<name>A0A0A2LRL7_9FLAO</name>
<dbReference type="PROSITE" id="PS51257">
    <property type="entry name" value="PROKAR_LIPOPROTEIN"/>
    <property type="match status" value="1"/>
</dbReference>
<sequence>MKKILLSALTIFTIISCSGDDATNNENSTSSLSKEVITGYYQGETTGQTIIEYSDGKIAKESNYNSSGILNYYYSNTYNTNGALENSFIYNNDNIQIGTTKYYYDNLGRVIKREFDDNGTSYNKDITYNEDGTVTAIQSNGTVTTYYINENDLVYKEVEGNYTIEVEYDGFNPVSIMINGTRSTFSYHDTPAYINIKQNMFGNYKPNNVLRDGALDAYAQDFATKYPYKKVNQNGVEQIRYEYIFNDAGLPVKRSSYYYNELEEETEYIYQ</sequence>
<accession>A0A0A2LRL7</accession>
<dbReference type="AlphaFoldDB" id="A0A0A2LRL7"/>
<reference evidence="1 2" key="1">
    <citation type="submission" date="2013-09" db="EMBL/GenBank/DDBJ databases">
        <authorList>
            <person name="Zeng Z."/>
            <person name="Chen C."/>
        </authorList>
    </citation>
    <scope>NUCLEOTIDE SEQUENCE [LARGE SCALE GENOMIC DNA]</scope>
    <source>
        <strain evidence="1 2">F44-8</strain>
    </source>
</reference>
<dbReference type="EMBL" id="JRLV01000006">
    <property type="protein sequence ID" value="KGO81981.1"/>
    <property type="molecule type" value="Genomic_DNA"/>
</dbReference>